<dbReference type="PANTHER" id="PTHR45617">
    <property type="entry name" value="LEUCINE RICH REPEAT FAMILY PROTEIN"/>
    <property type="match status" value="1"/>
</dbReference>
<protein>
    <recommendedName>
        <fullName evidence="6">Negative regulator of reactive oxygen species</fullName>
    </recommendedName>
</protein>
<feature type="transmembrane region" description="Helical" evidence="3">
    <location>
        <begin position="40"/>
        <end position="60"/>
    </location>
</feature>
<evidence type="ECO:0000313" key="4">
    <source>
        <dbReference type="EMBL" id="KAF4095720.1"/>
    </source>
</evidence>
<dbReference type="Pfam" id="PF00560">
    <property type="entry name" value="LRR_1"/>
    <property type="match status" value="1"/>
</dbReference>
<dbReference type="SUPFAM" id="SSF52058">
    <property type="entry name" value="L domain-like"/>
    <property type="match status" value="1"/>
</dbReference>
<evidence type="ECO:0000313" key="5">
    <source>
        <dbReference type="Proteomes" id="UP000579812"/>
    </source>
</evidence>
<dbReference type="SMART" id="SM00369">
    <property type="entry name" value="LRR_TYP"/>
    <property type="match status" value="9"/>
</dbReference>
<keyword evidence="3" id="KW-0472">Membrane</keyword>
<keyword evidence="1" id="KW-0433">Leucine-rich repeat</keyword>
<evidence type="ECO:0008006" key="6">
    <source>
        <dbReference type="Google" id="ProtNLM"/>
    </source>
</evidence>
<keyword evidence="2" id="KW-0677">Repeat</keyword>
<keyword evidence="5" id="KW-1185">Reference proteome</keyword>
<dbReference type="EMBL" id="JAAMOB010000024">
    <property type="protein sequence ID" value="KAF4095720.1"/>
    <property type="molecule type" value="Genomic_DNA"/>
</dbReference>
<dbReference type="InterPro" id="IPR003591">
    <property type="entry name" value="Leu-rich_rpt_typical-subtyp"/>
</dbReference>
<dbReference type="PANTHER" id="PTHR45617:SF181">
    <property type="entry name" value="LP04042P"/>
    <property type="match status" value="1"/>
</dbReference>
<dbReference type="SUPFAM" id="SSF52075">
    <property type="entry name" value="Outer arm dynein light chain 1"/>
    <property type="match status" value="1"/>
</dbReference>
<accession>A0A7J6BKT9</accession>
<dbReference type="AlphaFoldDB" id="A0A7J6BKT9"/>
<evidence type="ECO:0000256" key="2">
    <source>
        <dbReference type="ARBA" id="ARBA00022737"/>
    </source>
</evidence>
<comment type="caution">
    <text evidence="4">The sequence shown here is derived from an EMBL/GenBank/DDBJ whole genome shotgun (WGS) entry which is preliminary data.</text>
</comment>
<evidence type="ECO:0000256" key="3">
    <source>
        <dbReference type="SAM" id="Phobius"/>
    </source>
</evidence>
<sequence length="715" mass="81481">MRQFQRAEVMGLHLSSRKEERRARSWPLGDHVKMPVFDRLSIVLCHGVVPLLVVLLSVAGHPQIVPCRLIQSIALCNSCQLSAVPDHLPSQTEEIFLNKNRLVNLQDGCLSRYPLLRTFSCANNQLMMVEENVFSESPLLENLNLANNELYYGHKQVAQSLSSLSHLKTLDLSGNGLSEDMVSLLVQNLSSLETLYLSRNAMLRLDESTFRDLHQLRELNVERNLLFEIDGAFDHMKKLQRLNLAFNCLPCLVNFEMTQLLVLNASHNSIEWFITNQNLTETFQLETLDLSDNHLLFFPFLPTKNRIRTLLLSNNRVGFYQHLSNYTSSNWTTSIEYYNLGQNISSITVELWNENLHGDLSSVELLDLSENKVNYFPQGFIQQMPSLYWLRLRSNCLQSFSLKPEDLPVTLYELDVSQNRLTELKASQRSISELNNLTHLNLSTNDLQNLPTRIFASLPKLHTLDLSQNTVDVCYLPSSSGCVVWSNIGSLKQLYLASCSIQNIPSLAFKGTPLTHLELSNNPDLNLKQESLEGLANTLQHLGLGNTGLQAFDFSPYSHLKSLNICRNSLPELPESVMALNLKLLDLRDNMLTTIPYQHAGMLAQRLQTVYMNGNAFNCCHLDWYKTFVENKGISIVDLSEITCLDLNHRRHKVVLFDAIHCGGSSNEESVIWYILLFVTVSFSIMGISIIYMLTFKPRMLPRAIKKRCWRPAPY</sequence>
<feature type="transmembrane region" description="Helical" evidence="3">
    <location>
        <begin position="671"/>
        <end position="694"/>
    </location>
</feature>
<dbReference type="Pfam" id="PF13855">
    <property type="entry name" value="LRR_8"/>
    <property type="match status" value="2"/>
</dbReference>
<keyword evidence="3" id="KW-1133">Transmembrane helix</keyword>
<dbReference type="Proteomes" id="UP000579812">
    <property type="component" value="Unassembled WGS sequence"/>
</dbReference>
<name>A0A7J6BKT9_9TELE</name>
<dbReference type="Gene3D" id="3.80.10.10">
    <property type="entry name" value="Ribonuclease Inhibitor"/>
    <property type="match status" value="4"/>
</dbReference>
<reference evidence="4 5" key="1">
    <citation type="submission" date="2020-04" db="EMBL/GenBank/DDBJ databases">
        <title>Chromosome-level genome assembly of a cyprinid fish Onychostoma macrolepis by integration of Nanopore Sequencing, Bionano and Hi-C technology.</title>
        <authorList>
            <person name="Wang D."/>
        </authorList>
    </citation>
    <scope>NUCLEOTIDE SEQUENCE [LARGE SCALE GENOMIC DNA]</scope>
    <source>
        <strain evidence="4">SWU-2019</strain>
        <tissue evidence="4">Muscle</tissue>
    </source>
</reference>
<keyword evidence="3" id="KW-0812">Transmembrane</keyword>
<dbReference type="InterPro" id="IPR032675">
    <property type="entry name" value="LRR_dom_sf"/>
</dbReference>
<organism evidence="4 5">
    <name type="scientific">Onychostoma macrolepis</name>
    <dbReference type="NCBI Taxonomy" id="369639"/>
    <lineage>
        <taxon>Eukaryota</taxon>
        <taxon>Metazoa</taxon>
        <taxon>Chordata</taxon>
        <taxon>Craniata</taxon>
        <taxon>Vertebrata</taxon>
        <taxon>Euteleostomi</taxon>
        <taxon>Actinopterygii</taxon>
        <taxon>Neopterygii</taxon>
        <taxon>Teleostei</taxon>
        <taxon>Ostariophysi</taxon>
        <taxon>Cypriniformes</taxon>
        <taxon>Cyprinidae</taxon>
        <taxon>Acrossocheilinae</taxon>
        <taxon>Onychostoma</taxon>
    </lineage>
</organism>
<dbReference type="PROSITE" id="PS51450">
    <property type="entry name" value="LRR"/>
    <property type="match status" value="2"/>
</dbReference>
<dbReference type="SMART" id="SM00364">
    <property type="entry name" value="LRR_BAC"/>
    <property type="match status" value="3"/>
</dbReference>
<gene>
    <name evidence="4" type="ORF">G5714_023323</name>
</gene>
<dbReference type="InterPro" id="IPR001611">
    <property type="entry name" value="Leu-rich_rpt"/>
</dbReference>
<proteinExistence type="predicted"/>
<evidence type="ECO:0000256" key="1">
    <source>
        <dbReference type="ARBA" id="ARBA00022614"/>
    </source>
</evidence>